<comment type="pathway">
    <text evidence="3">Glycerolipid metabolism; triacylglycerol biosynthesis.</text>
</comment>
<dbReference type="Proteomes" id="UP001202328">
    <property type="component" value="Unassembled WGS sequence"/>
</dbReference>
<dbReference type="Pfam" id="PF03007">
    <property type="entry name" value="WS_DGAT_cat"/>
    <property type="match status" value="1"/>
</dbReference>
<evidence type="ECO:0000256" key="8">
    <source>
        <dbReference type="ARBA" id="ARBA00024360"/>
    </source>
</evidence>
<dbReference type="EMBL" id="JAJJMB010012717">
    <property type="protein sequence ID" value="KAI3873886.1"/>
    <property type="molecule type" value="Genomic_DNA"/>
</dbReference>
<dbReference type="GO" id="GO:0019432">
    <property type="term" value="P:triglyceride biosynthetic process"/>
    <property type="evidence" value="ECO:0007669"/>
    <property type="project" value="TreeGrafter"/>
</dbReference>
<dbReference type="InterPro" id="IPR004255">
    <property type="entry name" value="O-acyltransferase_WSD1_N"/>
</dbReference>
<comment type="caution">
    <text evidence="13">The sequence shown here is derived from an EMBL/GenBank/DDBJ whole genome shotgun (WGS) entry which is preliminary data.</text>
</comment>
<sequence>MNKEEPLTPFGRKFLQEEGNKVINFALNLKNSISLESVKAEFKNSILIQHPSFQSVLVRNTNTGEEYWKRGDVNLDKHIFLIQDIGHGDGSTTSILSNDEIVNGYLADLSVSSPLSIDKPLWELHVLKDQNCLVLRVNHAIGDGVSVMSLFLTMFRKFDQPDQLPSIPKHNNRSSGQDMVTIVYVMGFLLRCLYLKDAKSTISGGHGVELWSRKLATARFKLDDMKSVKNAVRNATINDVLFGVVTSGLSRYLDYHRASNSEGLQISGMAMVNLREQRGLQDMANLVKSSPVTASWWGNKFGYILLPIYPHKNVGNNPLRYVVNAKEMLDKKKLSLEAHIVYAITKSAMSLLGPKVTYLVTNRVMCHTSFTITNVVGPQEEVTFGGNPVTSLRATSSSSPHALTMHMISYAGKAEMNILVAKDTIPDPQFLAKCFEDSLLELKEASTATSVKTWSEILFKYWWSSR</sequence>
<organism evidence="13 14">
    <name type="scientific">Papaver atlanticum</name>
    <dbReference type="NCBI Taxonomy" id="357466"/>
    <lineage>
        <taxon>Eukaryota</taxon>
        <taxon>Viridiplantae</taxon>
        <taxon>Streptophyta</taxon>
        <taxon>Embryophyta</taxon>
        <taxon>Tracheophyta</taxon>
        <taxon>Spermatophyta</taxon>
        <taxon>Magnoliopsida</taxon>
        <taxon>Ranunculales</taxon>
        <taxon>Papaveraceae</taxon>
        <taxon>Papaveroideae</taxon>
        <taxon>Papaver</taxon>
    </lineage>
</organism>
<dbReference type="InterPro" id="IPR045034">
    <property type="entry name" value="O-acyltransferase_WSD1-like"/>
</dbReference>
<dbReference type="GO" id="GO:0005886">
    <property type="term" value="C:plasma membrane"/>
    <property type="evidence" value="ECO:0007669"/>
    <property type="project" value="UniProtKB-SubCell"/>
</dbReference>
<accession>A0AAD4X9U7</accession>
<evidence type="ECO:0000256" key="2">
    <source>
        <dbReference type="ARBA" id="ARBA00004586"/>
    </source>
</evidence>
<evidence type="ECO:0000256" key="6">
    <source>
        <dbReference type="ARBA" id="ARBA00022824"/>
    </source>
</evidence>
<evidence type="ECO:0000256" key="1">
    <source>
        <dbReference type="ARBA" id="ARBA00004162"/>
    </source>
</evidence>
<evidence type="ECO:0008006" key="15">
    <source>
        <dbReference type="Google" id="ProtNLM"/>
    </source>
</evidence>
<dbReference type="GO" id="GO:0005789">
    <property type="term" value="C:endoplasmic reticulum membrane"/>
    <property type="evidence" value="ECO:0007669"/>
    <property type="project" value="UniProtKB-SubCell"/>
</dbReference>
<evidence type="ECO:0000256" key="3">
    <source>
        <dbReference type="ARBA" id="ARBA00004771"/>
    </source>
</evidence>
<dbReference type="GO" id="GO:0047196">
    <property type="term" value="F:long-chain-alcohol O-fatty-acyltransferase activity"/>
    <property type="evidence" value="ECO:0007669"/>
    <property type="project" value="UniProtKB-EC"/>
</dbReference>
<evidence type="ECO:0000256" key="7">
    <source>
        <dbReference type="ARBA" id="ARBA00023315"/>
    </source>
</evidence>
<reference evidence="13" key="1">
    <citation type="submission" date="2022-04" db="EMBL/GenBank/DDBJ databases">
        <title>A functionally conserved STORR gene fusion in Papaver species that diverged 16.8 million years ago.</title>
        <authorList>
            <person name="Catania T."/>
        </authorList>
    </citation>
    <scope>NUCLEOTIDE SEQUENCE</scope>
    <source>
        <strain evidence="13">S-188037</strain>
    </source>
</reference>
<evidence type="ECO:0000256" key="10">
    <source>
        <dbReference type="ARBA" id="ARBA00048109"/>
    </source>
</evidence>
<name>A0AAD4X9U7_9MAGN</name>
<comment type="similarity">
    <text evidence="8">In the N-terminal section; belongs to the long-chain O-acyltransferase family.</text>
</comment>
<evidence type="ECO:0000259" key="12">
    <source>
        <dbReference type="Pfam" id="PF06974"/>
    </source>
</evidence>
<keyword evidence="5" id="KW-0808">Transferase</keyword>
<evidence type="ECO:0000313" key="13">
    <source>
        <dbReference type="EMBL" id="KAI3873886.1"/>
    </source>
</evidence>
<evidence type="ECO:0000313" key="14">
    <source>
        <dbReference type="Proteomes" id="UP001202328"/>
    </source>
</evidence>
<feature type="domain" description="O-acyltransferase WSD1 C-terminal" evidence="12">
    <location>
        <begin position="297"/>
        <end position="443"/>
    </location>
</feature>
<dbReference type="Pfam" id="PF06974">
    <property type="entry name" value="WS_DGAT_C"/>
    <property type="match status" value="1"/>
</dbReference>
<feature type="domain" description="O-acyltransferase WSD1-like N-terminal" evidence="11">
    <location>
        <begin position="111"/>
        <end position="174"/>
    </location>
</feature>
<keyword evidence="7" id="KW-0012">Acyltransferase</keyword>
<gene>
    <name evidence="13" type="ORF">MKW98_001535</name>
</gene>
<dbReference type="GO" id="GO:0004144">
    <property type="term" value="F:diacylglycerol O-acyltransferase activity"/>
    <property type="evidence" value="ECO:0007669"/>
    <property type="project" value="UniProtKB-EC"/>
</dbReference>
<proteinExistence type="inferred from homology"/>
<dbReference type="PANTHER" id="PTHR31650">
    <property type="entry name" value="O-ACYLTRANSFERASE (WSD1-LIKE) FAMILY PROTEIN"/>
    <property type="match status" value="1"/>
</dbReference>
<comment type="subcellular location">
    <subcellularLocation>
        <location evidence="1">Cell membrane</location>
        <topology evidence="1">Single-pass membrane protein</topology>
    </subcellularLocation>
    <subcellularLocation>
        <location evidence="2">Endoplasmic reticulum membrane</location>
    </subcellularLocation>
</comment>
<evidence type="ECO:0000256" key="5">
    <source>
        <dbReference type="ARBA" id="ARBA00022679"/>
    </source>
</evidence>
<evidence type="ECO:0000259" key="11">
    <source>
        <dbReference type="Pfam" id="PF03007"/>
    </source>
</evidence>
<comment type="pathway">
    <text evidence="4">Lipid metabolism.</text>
</comment>
<keyword evidence="6" id="KW-0256">Endoplasmic reticulum</keyword>
<keyword evidence="14" id="KW-1185">Reference proteome</keyword>
<comment type="catalytic activity">
    <reaction evidence="9">
        <text>a long chain fatty alcohol + a fatty acyl-CoA = a long-chain alcohol wax ester + CoA</text>
        <dbReference type="Rhea" id="RHEA:38443"/>
        <dbReference type="ChEBI" id="CHEBI:17135"/>
        <dbReference type="ChEBI" id="CHEBI:57287"/>
        <dbReference type="ChEBI" id="CHEBI:77636"/>
        <dbReference type="ChEBI" id="CHEBI:235323"/>
        <dbReference type="EC" id="2.3.1.75"/>
    </reaction>
</comment>
<dbReference type="InterPro" id="IPR009721">
    <property type="entry name" value="O-acyltransferase_WSD1_C"/>
</dbReference>
<evidence type="ECO:0000256" key="9">
    <source>
        <dbReference type="ARBA" id="ARBA00047604"/>
    </source>
</evidence>
<dbReference type="PANTHER" id="PTHR31650:SF41">
    <property type="entry name" value="O-ACYLTRANSFERASE WSD1-LIKE ISOFORM X1"/>
    <property type="match status" value="1"/>
</dbReference>
<comment type="catalytic activity">
    <reaction evidence="10">
        <text>an acyl-CoA + a 1,2-diacyl-sn-glycerol = a triacyl-sn-glycerol + CoA</text>
        <dbReference type="Rhea" id="RHEA:10868"/>
        <dbReference type="ChEBI" id="CHEBI:17815"/>
        <dbReference type="ChEBI" id="CHEBI:57287"/>
        <dbReference type="ChEBI" id="CHEBI:58342"/>
        <dbReference type="ChEBI" id="CHEBI:64615"/>
        <dbReference type="EC" id="2.3.1.20"/>
    </reaction>
</comment>
<protein>
    <recommendedName>
        <fullName evidence="15">Diacylglycerol O-acyltransferase</fullName>
    </recommendedName>
</protein>
<dbReference type="AlphaFoldDB" id="A0AAD4X9U7"/>
<evidence type="ECO:0000256" key="4">
    <source>
        <dbReference type="ARBA" id="ARBA00005189"/>
    </source>
</evidence>